<feature type="transmembrane region" description="Helical" evidence="9">
    <location>
        <begin position="410"/>
        <end position="431"/>
    </location>
</feature>
<keyword evidence="4 9" id="KW-0812">Transmembrane</keyword>
<evidence type="ECO:0000256" key="5">
    <source>
        <dbReference type="ARBA" id="ARBA00022741"/>
    </source>
</evidence>
<keyword evidence="11" id="KW-1185">Reference proteome</keyword>
<dbReference type="InterPro" id="IPR003439">
    <property type="entry name" value="ABC_transporter-like_ATP-bd"/>
</dbReference>
<dbReference type="CDD" id="cd03213">
    <property type="entry name" value="ABCG_EPDR"/>
    <property type="match status" value="1"/>
</dbReference>
<dbReference type="InterPro" id="IPR050352">
    <property type="entry name" value="ABCG_transporters"/>
</dbReference>
<keyword evidence="6" id="KW-0067">ATP-binding</keyword>
<reference evidence="12 13" key="1">
    <citation type="submission" date="2025-05" db="UniProtKB">
        <authorList>
            <consortium name="RefSeq"/>
        </authorList>
    </citation>
    <scope>IDENTIFICATION</scope>
</reference>
<accession>A0ABM4BK52</accession>
<evidence type="ECO:0000313" key="11">
    <source>
        <dbReference type="Proteomes" id="UP001652625"/>
    </source>
</evidence>
<feature type="domain" description="ABC transporter" evidence="10">
    <location>
        <begin position="41"/>
        <end position="283"/>
    </location>
</feature>
<dbReference type="SMART" id="SM00382">
    <property type="entry name" value="AAA"/>
    <property type="match status" value="1"/>
</dbReference>
<protein>
    <submittedName>
        <fullName evidence="12 13">Uncharacterized protein LOC100212479 isoform X2</fullName>
    </submittedName>
</protein>
<dbReference type="RefSeq" id="XP_065649404.1">
    <property type="nucleotide sequence ID" value="XM_065793332.1"/>
</dbReference>
<evidence type="ECO:0000256" key="6">
    <source>
        <dbReference type="ARBA" id="ARBA00022840"/>
    </source>
</evidence>
<proteinExistence type="inferred from homology"/>
<dbReference type="PANTHER" id="PTHR48041:SF63">
    <property type="entry name" value="EARLY GENE AT 23, ISOFORM C"/>
    <property type="match status" value="1"/>
</dbReference>
<comment type="similarity">
    <text evidence="2">Belongs to the ABC transporter superfamily. ABCG family. Eye pigment precursor importer (TC 3.A.1.204) subfamily.</text>
</comment>
<dbReference type="Gene3D" id="3.40.50.300">
    <property type="entry name" value="P-loop containing nucleotide triphosphate hydrolases"/>
    <property type="match status" value="1"/>
</dbReference>
<dbReference type="GeneID" id="100212479"/>
<name>A0ABM4BK52_HYDVU</name>
<gene>
    <name evidence="12 13 14 15" type="primary">LOC100212479</name>
</gene>
<keyword evidence="3" id="KW-0813">Transport</keyword>
<dbReference type="InterPro" id="IPR003593">
    <property type="entry name" value="AAA+_ATPase"/>
</dbReference>
<dbReference type="Pfam" id="PF00005">
    <property type="entry name" value="ABC_tran"/>
    <property type="match status" value="1"/>
</dbReference>
<dbReference type="RefSeq" id="XP_065649405.1">
    <property type="nucleotide sequence ID" value="XM_065793333.1"/>
</dbReference>
<keyword evidence="5" id="KW-0547">Nucleotide-binding</keyword>
<evidence type="ECO:0000256" key="9">
    <source>
        <dbReference type="SAM" id="Phobius"/>
    </source>
</evidence>
<dbReference type="Proteomes" id="UP001652625">
    <property type="component" value="Chromosome 03"/>
</dbReference>
<dbReference type="InterPro" id="IPR013525">
    <property type="entry name" value="ABC2_TM"/>
</dbReference>
<evidence type="ECO:0000256" key="4">
    <source>
        <dbReference type="ARBA" id="ARBA00022692"/>
    </source>
</evidence>
<feature type="transmembrane region" description="Helical" evidence="9">
    <location>
        <begin position="641"/>
        <end position="663"/>
    </location>
</feature>
<evidence type="ECO:0000313" key="13">
    <source>
        <dbReference type="RefSeq" id="XP_065649403.1"/>
    </source>
</evidence>
<organism evidence="11 14">
    <name type="scientific">Hydra vulgaris</name>
    <name type="common">Hydra</name>
    <name type="synonym">Hydra attenuata</name>
    <dbReference type="NCBI Taxonomy" id="6087"/>
    <lineage>
        <taxon>Eukaryota</taxon>
        <taxon>Metazoa</taxon>
        <taxon>Cnidaria</taxon>
        <taxon>Hydrozoa</taxon>
        <taxon>Hydroidolina</taxon>
        <taxon>Anthoathecata</taxon>
        <taxon>Aplanulata</taxon>
        <taxon>Hydridae</taxon>
        <taxon>Hydra</taxon>
    </lineage>
</organism>
<keyword evidence="7 9" id="KW-1133">Transmembrane helix</keyword>
<feature type="transmembrane region" description="Helical" evidence="9">
    <location>
        <begin position="446"/>
        <end position="466"/>
    </location>
</feature>
<dbReference type="PROSITE" id="PS50893">
    <property type="entry name" value="ABC_TRANSPORTER_2"/>
    <property type="match status" value="1"/>
</dbReference>
<dbReference type="Pfam" id="PF01061">
    <property type="entry name" value="ABC2_membrane"/>
    <property type="match status" value="1"/>
</dbReference>
<keyword evidence="8 9" id="KW-0472">Membrane</keyword>
<evidence type="ECO:0000313" key="15">
    <source>
        <dbReference type="RefSeq" id="XP_065649405.1"/>
    </source>
</evidence>
<evidence type="ECO:0000256" key="3">
    <source>
        <dbReference type="ARBA" id="ARBA00022448"/>
    </source>
</evidence>
<evidence type="ECO:0000256" key="2">
    <source>
        <dbReference type="ARBA" id="ARBA00005814"/>
    </source>
</evidence>
<sequence>MVAEVQLSSNSADEYSVSICLPNSPLEKVSKVLKPTERVHLEFIDLTVSVNDKEILKNVSGEINPGEVLAIMGPSGAGKSTLLNLLVGRETKGVVVNSGAIKINGEKASKFLRRKIGYVLQEDIFFSNLTVRQSLEFVGKIRLPDFMKWKEKLSIINEVINNLGLKKCENTILGGDLFNPGCSGGEKKRCSIAVELIRNPACIIMDEPTSGLDSSTALGLIKTLKALAKNENRAICMTIHQPSSHVFHMFDKLLLLCNGKVVFFGKNSEVLTFFQAIGMPCYPNWNPADFIMDQLTAHIDVQNKIAEGYITFRKENPFCNKNCLDSEKDKISLSTPETSPDHCKSHTNIAIEYIKEDTNDFVHEKNGFINENSMHKSTINVESAEKWPTGYFTQASALCKRSFLQTKGQFWDKISFIQAFSISGIAGLIWFNTPYDEKSLQDRQGVIFFLMIYMFANQMFSTLLTFPTESKVIAKERAAGMYRLSAYYTAKNIVDLPILFLPQFFIYTITYWLTGLNRSPIFLLGLFNIMLITLTAQSAGLIIGGSVKNLKKAIVVAVIVLMSTMLLAGFYTKRLPSWLTWSKYISHLTYIYNVFVRMEFQYAVKPFKCSENSIFQQCTSNNTYITGHDIMMKTKNIDLDVTQSLLTIIGIILMLRVLFYYVLKYLNKPN</sequence>
<evidence type="ECO:0000256" key="7">
    <source>
        <dbReference type="ARBA" id="ARBA00022989"/>
    </source>
</evidence>
<evidence type="ECO:0000256" key="8">
    <source>
        <dbReference type="ARBA" id="ARBA00023136"/>
    </source>
</evidence>
<evidence type="ECO:0000259" key="10">
    <source>
        <dbReference type="PROSITE" id="PS50893"/>
    </source>
</evidence>
<comment type="subcellular location">
    <subcellularLocation>
        <location evidence="1">Membrane</location>
        <topology evidence="1">Multi-pass membrane protein</topology>
    </subcellularLocation>
</comment>
<dbReference type="RefSeq" id="XP_065649403.1">
    <property type="nucleotide sequence ID" value="XM_065793331.1"/>
</dbReference>
<evidence type="ECO:0000313" key="12">
    <source>
        <dbReference type="RefSeq" id="XP_065649402.1"/>
    </source>
</evidence>
<dbReference type="SUPFAM" id="SSF52540">
    <property type="entry name" value="P-loop containing nucleoside triphosphate hydrolases"/>
    <property type="match status" value="1"/>
</dbReference>
<evidence type="ECO:0000313" key="14">
    <source>
        <dbReference type="RefSeq" id="XP_065649404.1"/>
    </source>
</evidence>
<evidence type="ECO:0000256" key="1">
    <source>
        <dbReference type="ARBA" id="ARBA00004141"/>
    </source>
</evidence>
<dbReference type="RefSeq" id="XP_065649402.1">
    <property type="nucleotide sequence ID" value="XM_065793330.1"/>
</dbReference>
<dbReference type="InterPro" id="IPR027417">
    <property type="entry name" value="P-loop_NTPase"/>
</dbReference>
<feature type="transmembrane region" description="Helical" evidence="9">
    <location>
        <begin position="521"/>
        <end position="542"/>
    </location>
</feature>
<dbReference type="PANTHER" id="PTHR48041">
    <property type="entry name" value="ABC TRANSPORTER G FAMILY MEMBER 28"/>
    <property type="match status" value="1"/>
</dbReference>
<feature type="transmembrane region" description="Helical" evidence="9">
    <location>
        <begin position="487"/>
        <end position="509"/>
    </location>
</feature>
<feature type="transmembrane region" description="Helical" evidence="9">
    <location>
        <begin position="554"/>
        <end position="572"/>
    </location>
</feature>